<evidence type="ECO:0000256" key="1">
    <source>
        <dbReference type="SAM" id="Phobius"/>
    </source>
</evidence>
<gene>
    <name evidence="2" type="ORF">CBF53_00710</name>
    <name evidence="3" type="ORF">CBF70_01295</name>
</gene>
<keyword evidence="1" id="KW-1133">Transmembrane helix</keyword>
<dbReference type="AlphaFoldDB" id="A0A256LKU7"/>
<sequence>MDYKKLKKWIQSDSCMYLVALICTLLMIGTIIYLFCFAPKSNINADDLRIERITVTNFQTKDNLKELKKKYEATVDPQISVKYKGKVYQADLLKEKENSNAKVVYKFNVIKYKGKMYDPNTASFDLRWAAWISYHFLFPITRNDEVIINTKGTDRWKDPNQ</sequence>
<feature type="transmembrane region" description="Helical" evidence="1">
    <location>
        <begin position="15"/>
        <end position="35"/>
    </location>
</feature>
<reference evidence="4 5" key="3">
    <citation type="submission" date="2017-09" db="EMBL/GenBank/DDBJ databases">
        <title>Tripartite evolution among Lactobacillus johnsonii, Lactobacillus taiwanensis, Lactobacillus reuteri and their rodent host.</title>
        <authorList>
            <person name="Wang T."/>
            <person name="Knowles S."/>
            <person name="Cheng C."/>
        </authorList>
    </citation>
    <scope>NUCLEOTIDE SEQUENCE [LARGE SCALE GENOMIC DNA]</scope>
    <source>
        <strain evidence="3 4">609q</strain>
        <strain evidence="2 5">609u</strain>
    </source>
</reference>
<keyword evidence="1" id="KW-0812">Transmembrane</keyword>
<evidence type="ECO:0000313" key="3">
    <source>
        <dbReference type="EMBL" id="OYR93257.1"/>
    </source>
</evidence>
<reference evidence="2 5" key="2">
    <citation type="submission" date="2017-05" db="EMBL/GenBank/DDBJ databases">
        <authorList>
            <person name="Lin X.B."/>
            <person name="Stothard P."/>
            <person name="Tasseva G."/>
            <person name="Walter J."/>
        </authorList>
    </citation>
    <scope>NUCLEOTIDE SEQUENCE [LARGE SCALE GENOMIC DNA]</scope>
    <source>
        <strain evidence="2 5">609u</strain>
    </source>
</reference>
<dbReference type="Proteomes" id="UP000215828">
    <property type="component" value="Unassembled WGS sequence"/>
</dbReference>
<reference evidence="3 4" key="1">
    <citation type="submission" date="2017-04" db="EMBL/GenBank/DDBJ databases">
        <authorList>
            <person name="Afonso C.L."/>
            <person name="Miller P.J."/>
            <person name="Scott M.A."/>
            <person name="Spackman E."/>
            <person name="Goraichik I."/>
            <person name="Dimitrov K.M."/>
            <person name="Suarez D.L."/>
            <person name="Swayne D.E."/>
        </authorList>
    </citation>
    <scope>NUCLEOTIDE SEQUENCE [LARGE SCALE GENOMIC DNA]</scope>
    <source>
        <strain evidence="3 4">609q</strain>
    </source>
</reference>
<dbReference type="Proteomes" id="UP000216316">
    <property type="component" value="Unassembled WGS sequence"/>
</dbReference>
<keyword evidence="5" id="KW-1185">Reference proteome</keyword>
<organism evidence="3 4">
    <name type="scientific">Lactobacillus taiwanensis</name>
    <dbReference type="NCBI Taxonomy" id="508451"/>
    <lineage>
        <taxon>Bacteria</taxon>
        <taxon>Bacillati</taxon>
        <taxon>Bacillota</taxon>
        <taxon>Bacilli</taxon>
        <taxon>Lactobacillales</taxon>
        <taxon>Lactobacillaceae</taxon>
        <taxon>Lactobacillus</taxon>
    </lineage>
</organism>
<evidence type="ECO:0000313" key="2">
    <source>
        <dbReference type="EMBL" id="OYR89041.1"/>
    </source>
</evidence>
<comment type="caution">
    <text evidence="3">The sequence shown here is derived from an EMBL/GenBank/DDBJ whole genome shotgun (WGS) entry which is preliminary data.</text>
</comment>
<evidence type="ECO:0000313" key="5">
    <source>
        <dbReference type="Proteomes" id="UP000216316"/>
    </source>
</evidence>
<dbReference type="EMBL" id="NGNX01000003">
    <property type="protein sequence ID" value="OYR93257.1"/>
    <property type="molecule type" value="Genomic_DNA"/>
</dbReference>
<evidence type="ECO:0000313" key="4">
    <source>
        <dbReference type="Proteomes" id="UP000215828"/>
    </source>
</evidence>
<dbReference type="RefSeq" id="WP_094499347.1">
    <property type="nucleotide sequence ID" value="NZ_NGNV01000002.1"/>
</dbReference>
<name>A0A256LKU7_9LACO</name>
<keyword evidence="1" id="KW-0472">Membrane</keyword>
<dbReference type="EMBL" id="NGNV01000002">
    <property type="protein sequence ID" value="OYR89041.1"/>
    <property type="molecule type" value="Genomic_DNA"/>
</dbReference>
<accession>A0A256LKU7</accession>
<proteinExistence type="predicted"/>
<protein>
    <submittedName>
        <fullName evidence="3">Uncharacterized protein</fullName>
    </submittedName>
</protein>